<feature type="domain" description="Serine aminopeptidase S33" evidence="2">
    <location>
        <begin position="53"/>
        <end position="203"/>
    </location>
</feature>
<keyword evidence="4" id="KW-1185">Reference proteome</keyword>
<dbReference type="EMBL" id="JAAZQD010000001">
    <property type="protein sequence ID" value="NKZ37914.1"/>
    <property type="molecule type" value="Genomic_DNA"/>
</dbReference>
<keyword evidence="3" id="KW-0378">Hydrolase</keyword>
<dbReference type="Pfam" id="PF12146">
    <property type="entry name" value="Hydrolase_4"/>
    <property type="match status" value="1"/>
</dbReference>
<organism evidence="3 4">
    <name type="scientific">Oleiagrimonas citrea</name>
    <dbReference type="NCBI Taxonomy" id="1665687"/>
    <lineage>
        <taxon>Bacteria</taxon>
        <taxon>Pseudomonadati</taxon>
        <taxon>Pseudomonadota</taxon>
        <taxon>Gammaproteobacteria</taxon>
        <taxon>Lysobacterales</taxon>
        <taxon>Rhodanobacteraceae</taxon>
        <taxon>Oleiagrimonas</taxon>
    </lineage>
</organism>
<sequence length="257" mass="27482">MRITNLRHAMRLGVLMLLLAPMLAFAGKPVTLHTSDGVSVYGTFTPTSGHGGKILLLFHQAGASRHEYAPLIPVFNKLGYDTLAIDQRSGGGYFGGHNETVAKLGASGDYLDAQRDLEAALAWAKARKYATIVAVGSSYSASLVLRLAAKHPGDLAAVASFSPGEYFADKNLIKQAAAKIKVPLYITTDPKEEGRVSNVLRDAHGANITRYRPKAGMHGASTMICSRDPKGCKANLRSFEAFLRKVGEAPVGAHPEH</sequence>
<dbReference type="RefSeq" id="WP_168608382.1">
    <property type="nucleotide sequence ID" value="NZ_JAAZQD010000001.1"/>
</dbReference>
<name>A0A846ZHY1_9GAMM</name>
<dbReference type="GO" id="GO:0016787">
    <property type="term" value="F:hydrolase activity"/>
    <property type="evidence" value="ECO:0007669"/>
    <property type="project" value="UniProtKB-KW"/>
</dbReference>
<evidence type="ECO:0000313" key="3">
    <source>
        <dbReference type="EMBL" id="NKZ37914.1"/>
    </source>
</evidence>
<proteinExistence type="predicted"/>
<feature type="signal peptide" evidence="1">
    <location>
        <begin position="1"/>
        <end position="26"/>
    </location>
</feature>
<evidence type="ECO:0000313" key="4">
    <source>
        <dbReference type="Proteomes" id="UP000541636"/>
    </source>
</evidence>
<evidence type="ECO:0000256" key="1">
    <source>
        <dbReference type="SAM" id="SignalP"/>
    </source>
</evidence>
<feature type="chain" id="PRO_5032478282" evidence="1">
    <location>
        <begin position="27"/>
        <end position="257"/>
    </location>
</feature>
<dbReference type="InterPro" id="IPR022742">
    <property type="entry name" value="Hydrolase_4"/>
</dbReference>
<comment type="caution">
    <text evidence="3">The sequence shown here is derived from an EMBL/GenBank/DDBJ whole genome shotgun (WGS) entry which is preliminary data.</text>
</comment>
<dbReference type="Proteomes" id="UP000541636">
    <property type="component" value="Unassembled WGS sequence"/>
</dbReference>
<dbReference type="SUPFAM" id="SSF53474">
    <property type="entry name" value="alpha/beta-Hydrolases"/>
    <property type="match status" value="1"/>
</dbReference>
<dbReference type="Gene3D" id="3.40.50.1820">
    <property type="entry name" value="alpha/beta hydrolase"/>
    <property type="match status" value="1"/>
</dbReference>
<reference evidence="3 4" key="1">
    <citation type="journal article" date="2017" name="Int. J. Syst. Evol. Microbiol.">
        <title>Oleiagrimonas citrea sp. nov., a marine bacterium isolated from tidal flat sediment and emended description of the genus Oleiagrimonas Fang et al. 2015 and Oleiagrimonas soli.</title>
        <authorList>
            <person name="Yang S.H."/>
            <person name="Seo H.S."/>
            <person name="Seong C.N."/>
            <person name="Kwon K.K."/>
        </authorList>
    </citation>
    <scope>NUCLEOTIDE SEQUENCE [LARGE SCALE GENOMIC DNA]</scope>
    <source>
        <strain evidence="3 4">MEBiC09124</strain>
    </source>
</reference>
<protein>
    <submittedName>
        <fullName evidence="3">Alpha/beta hydrolase</fullName>
    </submittedName>
</protein>
<accession>A0A846ZHY1</accession>
<evidence type="ECO:0000259" key="2">
    <source>
        <dbReference type="Pfam" id="PF12146"/>
    </source>
</evidence>
<dbReference type="AlphaFoldDB" id="A0A846ZHY1"/>
<gene>
    <name evidence="3" type="ORF">HF690_02975</name>
</gene>
<dbReference type="InterPro" id="IPR029058">
    <property type="entry name" value="AB_hydrolase_fold"/>
</dbReference>
<keyword evidence="1" id="KW-0732">Signal</keyword>